<evidence type="ECO:0000256" key="6">
    <source>
        <dbReference type="SAM" id="SignalP"/>
    </source>
</evidence>
<name>A0A4Q5ATZ8_9BIFI</name>
<evidence type="ECO:0000256" key="5">
    <source>
        <dbReference type="ARBA" id="ARBA00023288"/>
    </source>
</evidence>
<keyword evidence="1" id="KW-1003">Cell membrane</keyword>
<dbReference type="InterPro" id="IPR006059">
    <property type="entry name" value="SBP"/>
</dbReference>
<feature type="signal peptide" evidence="6">
    <location>
        <begin position="1"/>
        <end position="21"/>
    </location>
</feature>
<accession>A0A4Q5ATZ8</accession>
<dbReference type="AlphaFoldDB" id="A0A4Q5ATZ8"/>
<evidence type="ECO:0000313" key="8">
    <source>
        <dbReference type="Proteomes" id="UP000293208"/>
    </source>
</evidence>
<dbReference type="PANTHER" id="PTHR43649:SF33">
    <property type="entry name" value="POLYGALACTURONAN_RHAMNOGALACTURONAN-BINDING PROTEIN YTCQ"/>
    <property type="match status" value="1"/>
</dbReference>
<gene>
    <name evidence="7" type="ORF">PG2001B_1679</name>
</gene>
<dbReference type="SUPFAM" id="SSF53850">
    <property type="entry name" value="Periplasmic binding protein-like II"/>
    <property type="match status" value="1"/>
</dbReference>
<dbReference type="PANTHER" id="PTHR43649">
    <property type="entry name" value="ARABINOSE-BINDING PROTEIN-RELATED"/>
    <property type="match status" value="1"/>
</dbReference>
<keyword evidence="2 6" id="KW-0732">Signal</keyword>
<keyword evidence="5" id="KW-0449">Lipoprotein</keyword>
<evidence type="ECO:0000313" key="7">
    <source>
        <dbReference type="EMBL" id="RYQ36689.1"/>
    </source>
</evidence>
<organism evidence="7 8">
    <name type="scientific">Bifidobacterium pseudolongum subsp. globosum</name>
    <dbReference type="NCBI Taxonomy" id="1690"/>
    <lineage>
        <taxon>Bacteria</taxon>
        <taxon>Bacillati</taxon>
        <taxon>Actinomycetota</taxon>
        <taxon>Actinomycetes</taxon>
        <taxon>Bifidobacteriales</taxon>
        <taxon>Bifidobacteriaceae</taxon>
        <taxon>Bifidobacterium</taxon>
    </lineage>
</organism>
<dbReference type="Pfam" id="PF01547">
    <property type="entry name" value="SBP_bac_1"/>
    <property type="match status" value="1"/>
</dbReference>
<dbReference type="Gene3D" id="3.40.190.10">
    <property type="entry name" value="Periplasmic binding protein-like II"/>
    <property type="match status" value="1"/>
</dbReference>
<protein>
    <submittedName>
        <fullName evidence="7">ABC transporter substrate-binding protein</fullName>
    </submittedName>
</protein>
<dbReference type="InterPro" id="IPR050490">
    <property type="entry name" value="Bact_solute-bd_prot1"/>
</dbReference>
<reference evidence="7 8" key="1">
    <citation type="submission" date="2018-12" db="EMBL/GenBank/DDBJ databases">
        <title>Unveiling genomic diversity among members of the Bifidobacterium pseudolongum species, a widely distributed gut commensal of the animal kingdom.</title>
        <authorList>
            <person name="Lugli G.A."/>
            <person name="Duranti S."/>
            <person name="Albert K."/>
            <person name="Mancabelli L."/>
            <person name="Napoli S."/>
            <person name="Viappiani A."/>
            <person name="Anzalone R."/>
            <person name="Longhi G."/>
            <person name="Milani C."/>
            <person name="Turroni F."/>
            <person name="Alessandri G."/>
            <person name="Sela D.A."/>
            <person name="Van Sinderen D."/>
            <person name="Ventura M."/>
        </authorList>
    </citation>
    <scope>NUCLEOTIDE SEQUENCE [LARGE SCALE GENOMIC DNA]</scope>
    <source>
        <strain evidence="7 8">2001B</strain>
    </source>
</reference>
<evidence type="ECO:0000256" key="1">
    <source>
        <dbReference type="ARBA" id="ARBA00022475"/>
    </source>
</evidence>
<sequence>MFSMKKTITVVSAVGVLFGMAACGGGNDASGSGTTEISFQTWNLKNDKYTPYFNTLIANYEKEHPGIKIKWMDQPSDGYEDKLSTQAASGQLPDIVDGGNSILYGLAKAGALVNISKTDPSLEKDYYPGAWESATMKGNGIEEGAYGLPWYVNDGPTYWNTKLMKQCGLNPDKVPTTWDEYFQAGKTISEHCKDVYLGTTMGSNTEDFATAGATIINDDHTKYVFNDEKGVKQLQNFIDLYKEGVIPPEALDSSWSQQADLFQRGDLVSMAGSAYSAAGFKQNSPDLYKDLTVGPRITNDGHSASVSYEMLGISSQSQHQKEAIDFAKYVTNAKNQIAFDKLASVFPSSMGALDDEYFKTTDENTLEGKALAITLEQIKEGSSSRPAEFTDSNGYKNLQQQITLAMQGKQSAQEALDKAAEFATQRLSK</sequence>
<evidence type="ECO:0000256" key="2">
    <source>
        <dbReference type="ARBA" id="ARBA00022729"/>
    </source>
</evidence>
<dbReference type="RefSeq" id="WP_129855697.1">
    <property type="nucleotide sequence ID" value="NZ_RYUY01000014.1"/>
</dbReference>
<keyword evidence="4" id="KW-0564">Palmitate</keyword>
<evidence type="ECO:0000256" key="4">
    <source>
        <dbReference type="ARBA" id="ARBA00023139"/>
    </source>
</evidence>
<dbReference type="Proteomes" id="UP000293208">
    <property type="component" value="Unassembled WGS sequence"/>
</dbReference>
<comment type="caution">
    <text evidence="7">The sequence shown here is derived from an EMBL/GenBank/DDBJ whole genome shotgun (WGS) entry which is preliminary data.</text>
</comment>
<keyword evidence="3" id="KW-0472">Membrane</keyword>
<dbReference type="PROSITE" id="PS51257">
    <property type="entry name" value="PROKAR_LIPOPROTEIN"/>
    <property type="match status" value="1"/>
</dbReference>
<feature type="chain" id="PRO_5038983602" evidence="6">
    <location>
        <begin position="22"/>
        <end position="429"/>
    </location>
</feature>
<dbReference type="EMBL" id="RYUY01000014">
    <property type="protein sequence ID" value="RYQ36689.1"/>
    <property type="molecule type" value="Genomic_DNA"/>
</dbReference>
<proteinExistence type="predicted"/>
<dbReference type="CDD" id="cd13585">
    <property type="entry name" value="PBP2_TMBP_like"/>
    <property type="match status" value="1"/>
</dbReference>
<evidence type="ECO:0000256" key="3">
    <source>
        <dbReference type="ARBA" id="ARBA00023136"/>
    </source>
</evidence>